<dbReference type="InterPro" id="IPR003673">
    <property type="entry name" value="CoA-Trfase_fam_III"/>
</dbReference>
<gene>
    <name evidence="2" type="ORF">GCM10010468_55310</name>
</gene>
<dbReference type="Pfam" id="PF02515">
    <property type="entry name" value="CoA_transf_3"/>
    <property type="match status" value="1"/>
</dbReference>
<dbReference type="Gene3D" id="3.40.50.10540">
    <property type="entry name" value="Crotonobetainyl-coa:carnitine coa-transferase, domain 1"/>
    <property type="match status" value="2"/>
</dbReference>
<evidence type="ECO:0000313" key="3">
    <source>
        <dbReference type="Proteomes" id="UP001501237"/>
    </source>
</evidence>
<name>A0ABP6QFK4_9ACTN</name>
<evidence type="ECO:0000313" key="2">
    <source>
        <dbReference type="EMBL" id="GAA3226809.1"/>
    </source>
</evidence>
<keyword evidence="3" id="KW-1185">Reference proteome</keyword>
<dbReference type="PANTHER" id="PTHR48228">
    <property type="entry name" value="SUCCINYL-COA--D-CITRAMALATE COA-TRANSFERASE"/>
    <property type="match status" value="1"/>
</dbReference>
<protein>
    <submittedName>
        <fullName evidence="2">CaiB/BaiF CoA-transferase family protein</fullName>
    </submittedName>
</protein>
<reference evidence="3" key="1">
    <citation type="journal article" date="2019" name="Int. J. Syst. Evol. Microbiol.">
        <title>The Global Catalogue of Microorganisms (GCM) 10K type strain sequencing project: providing services to taxonomists for standard genome sequencing and annotation.</title>
        <authorList>
            <consortium name="The Broad Institute Genomics Platform"/>
            <consortium name="The Broad Institute Genome Sequencing Center for Infectious Disease"/>
            <person name="Wu L."/>
            <person name="Ma J."/>
        </authorList>
    </citation>
    <scope>NUCLEOTIDE SEQUENCE [LARGE SCALE GENOMIC DNA]</scope>
    <source>
        <strain evidence="3">JCM 9377</strain>
    </source>
</reference>
<proteinExistence type="predicted"/>
<dbReference type="EMBL" id="BAAAUV010000016">
    <property type="protein sequence ID" value="GAA3226809.1"/>
    <property type="molecule type" value="Genomic_DNA"/>
</dbReference>
<dbReference type="InterPro" id="IPR050509">
    <property type="entry name" value="CoA-transferase_III"/>
</dbReference>
<comment type="caution">
    <text evidence="2">The sequence shown here is derived from an EMBL/GenBank/DDBJ whole genome shotgun (WGS) entry which is preliminary data.</text>
</comment>
<accession>A0ABP6QFK4</accession>
<dbReference type="PANTHER" id="PTHR48228:SF5">
    <property type="entry name" value="ALPHA-METHYLACYL-COA RACEMASE"/>
    <property type="match status" value="1"/>
</dbReference>
<feature type="region of interest" description="Disordered" evidence="1">
    <location>
        <begin position="324"/>
        <end position="343"/>
    </location>
</feature>
<dbReference type="Proteomes" id="UP001501237">
    <property type="component" value="Unassembled WGS sequence"/>
</dbReference>
<dbReference type="RefSeq" id="WP_344833880.1">
    <property type="nucleotide sequence ID" value="NZ_BAAAUV010000016.1"/>
</dbReference>
<dbReference type="SUPFAM" id="SSF89796">
    <property type="entry name" value="CoA-transferase family III (CaiB/BaiF)"/>
    <property type="match status" value="1"/>
</dbReference>
<dbReference type="InterPro" id="IPR023606">
    <property type="entry name" value="CoA-Trfase_III_dom_1_sf"/>
</dbReference>
<sequence length="376" mass="40054">MTDSTLPLSDVTVLDLTRLPPGGFCTVLLADLGANVIRVEPPGKRRFDGPIGLNRGKHSVAVDLRHPRGLDVLRRLVAHADVLIENERPGAMDERGFGYEQAAEASPGLIWCSITGYGQDGPYARRPGHDLAFAAHSGLLATVHPDLPWHPQLILPIPVGALMASVGILAALRERERTGTGCQLDISLSESATWLLSSADGVLSGPRGIPGGPDRRLYACADGTWVAVTSAEPRTWNALCEGLGLPDLKDTLHRWDDPDAVGARLAERFPERRAEDWAADLGALGASVVRVNRGADLADDPQVKARGLLQKVKDVLVPRSPIGIRDRTGKRRAPAETFAPPPVGAHTRAVLERTGLDAAAIDDLARSGAIGTADPR</sequence>
<organism evidence="2 3">
    <name type="scientific">Actinocorallia longicatena</name>
    <dbReference type="NCBI Taxonomy" id="111803"/>
    <lineage>
        <taxon>Bacteria</taxon>
        <taxon>Bacillati</taxon>
        <taxon>Actinomycetota</taxon>
        <taxon>Actinomycetes</taxon>
        <taxon>Streptosporangiales</taxon>
        <taxon>Thermomonosporaceae</taxon>
        <taxon>Actinocorallia</taxon>
    </lineage>
</organism>
<evidence type="ECO:0000256" key="1">
    <source>
        <dbReference type="SAM" id="MobiDB-lite"/>
    </source>
</evidence>